<reference evidence="2" key="1">
    <citation type="submission" date="2018-05" db="EMBL/GenBank/DDBJ databases">
        <authorList>
            <person name="Lanie J.A."/>
            <person name="Ng W.-L."/>
            <person name="Kazmierczak K.M."/>
            <person name="Andrzejewski T.M."/>
            <person name="Davidsen T.M."/>
            <person name="Wayne K.J."/>
            <person name="Tettelin H."/>
            <person name="Glass J.I."/>
            <person name="Rusch D."/>
            <person name="Podicherti R."/>
            <person name="Tsui H.-C.T."/>
            <person name="Winkler M.E."/>
        </authorList>
    </citation>
    <scope>NUCLEOTIDE SEQUENCE</scope>
</reference>
<protein>
    <submittedName>
        <fullName evidence="2">Uncharacterized protein</fullName>
    </submittedName>
</protein>
<feature type="transmembrane region" description="Helical" evidence="1">
    <location>
        <begin position="20"/>
        <end position="47"/>
    </location>
</feature>
<keyword evidence="1" id="KW-1133">Transmembrane helix</keyword>
<dbReference type="AlphaFoldDB" id="A0A383CTP1"/>
<evidence type="ECO:0000256" key="1">
    <source>
        <dbReference type="SAM" id="Phobius"/>
    </source>
</evidence>
<evidence type="ECO:0000313" key="2">
    <source>
        <dbReference type="EMBL" id="SVE35716.1"/>
    </source>
</evidence>
<organism evidence="2">
    <name type="scientific">marine metagenome</name>
    <dbReference type="NCBI Taxonomy" id="408172"/>
    <lineage>
        <taxon>unclassified sequences</taxon>
        <taxon>metagenomes</taxon>
        <taxon>ecological metagenomes</taxon>
    </lineage>
</organism>
<name>A0A383CTP1_9ZZZZ</name>
<keyword evidence="1" id="KW-0812">Transmembrane</keyword>
<dbReference type="EMBL" id="UINC01211706">
    <property type="protein sequence ID" value="SVE35716.1"/>
    <property type="molecule type" value="Genomic_DNA"/>
</dbReference>
<keyword evidence="1" id="KW-0472">Membrane</keyword>
<accession>A0A383CTP1</accession>
<proteinExistence type="predicted"/>
<gene>
    <name evidence="2" type="ORF">METZ01_LOCUS488570</name>
</gene>
<sequence length="61" mass="7150">MNASQTPVKGDFSNYSAIYYWHWRLFLAILRPAGIGGFTATILCAIFPRFLDYFFEIYFDL</sequence>